<dbReference type="OrthoDB" id="5785545at2"/>
<protein>
    <submittedName>
        <fullName evidence="1">Uncharacterized protein</fullName>
    </submittedName>
</protein>
<dbReference type="EMBL" id="CP038033">
    <property type="protein sequence ID" value="QBQ53445.1"/>
    <property type="molecule type" value="Genomic_DNA"/>
</dbReference>
<name>A0A4V1AVK4_9GAMM</name>
<accession>A0A4V1AVK4</accession>
<reference evidence="1 2" key="1">
    <citation type="submission" date="2019-03" db="EMBL/GenBank/DDBJ databases">
        <title>The genome sequence of Nitrosococcus wardiae strain D1FHST reveals the archetypal metabolic capacity of ammonia-oxidizing Gammaproteobacteria.</title>
        <authorList>
            <person name="Wang L."/>
            <person name="Lim C.K."/>
            <person name="Hanson T.E."/>
            <person name="Dang H."/>
            <person name="Klotz M.G."/>
        </authorList>
    </citation>
    <scope>NUCLEOTIDE SEQUENCE [LARGE SCALE GENOMIC DNA]</scope>
    <source>
        <strain evidence="1 2">D1FHS</strain>
    </source>
</reference>
<organism evidence="1 2">
    <name type="scientific">Nitrosococcus wardiae</name>
    <dbReference type="NCBI Taxonomy" id="1814290"/>
    <lineage>
        <taxon>Bacteria</taxon>
        <taxon>Pseudomonadati</taxon>
        <taxon>Pseudomonadota</taxon>
        <taxon>Gammaproteobacteria</taxon>
        <taxon>Chromatiales</taxon>
        <taxon>Chromatiaceae</taxon>
        <taxon>Nitrosococcus</taxon>
    </lineage>
</organism>
<evidence type="ECO:0000313" key="2">
    <source>
        <dbReference type="Proteomes" id="UP000294325"/>
    </source>
</evidence>
<dbReference type="RefSeq" id="WP_134356460.1">
    <property type="nucleotide sequence ID" value="NZ_CP038033.1"/>
</dbReference>
<dbReference type="KEGG" id="nwr:E3U44_02205"/>
<sequence length="91" mass="10387">MVLSTIDFVKARDTVAELLDELALEAYLFEVEPRNSHWEVKVECAIKEGWEMVTLSIPKEVLLASADDKVIRQQVLEEWQVRLAACKIQAS</sequence>
<gene>
    <name evidence="1" type="ORF">E3U44_02205</name>
</gene>
<dbReference type="AlphaFoldDB" id="A0A4V1AVK4"/>
<keyword evidence="2" id="KW-1185">Reference proteome</keyword>
<evidence type="ECO:0000313" key="1">
    <source>
        <dbReference type="EMBL" id="QBQ53445.1"/>
    </source>
</evidence>
<dbReference type="Proteomes" id="UP000294325">
    <property type="component" value="Chromosome"/>
</dbReference>
<proteinExistence type="predicted"/>